<dbReference type="Proteomes" id="UP000248627">
    <property type="component" value="Unassembled WGS sequence"/>
</dbReference>
<protein>
    <submittedName>
        <fullName evidence="1">Transcriptional regulator</fullName>
    </submittedName>
</protein>
<gene>
    <name evidence="1" type="ORF">C1I93_05480</name>
</gene>
<proteinExistence type="predicted"/>
<organism evidence="1 2">
    <name type="scientific">Micromonospora endophytica</name>
    <dbReference type="NCBI Taxonomy" id="515350"/>
    <lineage>
        <taxon>Bacteria</taxon>
        <taxon>Bacillati</taxon>
        <taxon>Actinomycetota</taxon>
        <taxon>Actinomycetes</taxon>
        <taxon>Micromonosporales</taxon>
        <taxon>Micromonosporaceae</taxon>
        <taxon>Micromonospora</taxon>
    </lineage>
</organism>
<dbReference type="AlphaFoldDB" id="A0A2W2CLW3"/>
<reference evidence="1 2" key="1">
    <citation type="submission" date="2018-01" db="EMBL/GenBank/DDBJ databases">
        <title>Draft genome sequence of Jishengella endophytica.</title>
        <authorList>
            <person name="Sahin N."/>
            <person name="Ay H."/>
            <person name="Saygin H."/>
        </authorList>
    </citation>
    <scope>NUCLEOTIDE SEQUENCE [LARGE SCALE GENOMIC DNA]</scope>
    <source>
        <strain evidence="1 2">DSM 45430</strain>
    </source>
</reference>
<comment type="caution">
    <text evidence="1">The sequence shown here is derived from an EMBL/GenBank/DDBJ whole genome shotgun (WGS) entry which is preliminary data.</text>
</comment>
<dbReference type="EMBL" id="POTX01000022">
    <property type="protein sequence ID" value="PZF99522.1"/>
    <property type="molecule type" value="Genomic_DNA"/>
</dbReference>
<evidence type="ECO:0000313" key="2">
    <source>
        <dbReference type="Proteomes" id="UP000248627"/>
    </source>
</evidence>
<keyword evidence="2" id="KW-1185">Reference proteome</keyword>
<sequence length="137" mass="14858">MISSGRHPKKEIADELMTTYAFTVILDRQPVGSELDALFEAGCDDAAFGTENGLPVAEFDRNAETMADAIASAVHSLDEVGLTALRVLDQDRVTLADIAERVGQNRESVRRYAAGDRASGDFPPPVNPSRDGTVFYR</sequence>
<dbReference type="RefSeq" id="WP_111242119.1">
    <property type="nucleotide sequence ID" value="NZ_AP023358.1"/>
</dbReference>
<dbReference type="OrthoDB" id="5119642at2"/>
<accession>A0A2W2CLW3</accession>
<name>A0A2W2CLW3_9ACTN</name>
<evidence type="ECO:0000313" key="1">
    <source>
        <dbReference type="EMBL" id="PZF99522.1"/>
    </source>
</evidence>